<dbReference type="AlphaFoldDB" id="A0A8D8GEN7"/>
<protein>
    <submittedName>
        <fullName evidence="1">(northern house mosquito) hypothetical protein</fullName>
    </submittedName>
</protein>
<dbReference type="EMBL" id="HBUE01254361">
    <property type="protein sequence ID" value="CAG6555619.1"/>
    <property type="molecule type" value="Transcribed_RNA"/>
</dbReference>
<organism evidence="1">
    <name type="scientific">Culex pipiens</name>
    <name type="common">House mosquito</name>
    <dbReference type="NCBI Taxonomy" id="7175"/>
    <lineage>
        <taxon>Eukaryota</taxon>
        <taxon>Metazoa</taxon>
        <taxon>Ecdysozoa</taxon>
        <taxon>Arthropoda</taxon>
        <taxon>Hexapoda</taxon>
        <taxon>Insecta</taxon>
        <taxon>Pterygota</taxon>
        <taxon>Neoptera</taxon>
        <taxon>Endopterygota</taxon>
        <taxon>Diptera</taxon>
        <taxon>Nematocera</taxon>
        <taxon>Culicoidea</taxon>
        <taxon>Culicidae</taxon>
        <taxon>Culicinae</taxon>
        <taxon>Culicini</taxon>
        <taxon>Culex</taxon>
        <taxon>Culex</taxon>
    </lineage>
</organism>
<sequence>MLSTKFESFFLPLGRCAASSEQKQTKQNHSKLFLTSSCFEECNENCTYSKTTLRMFSVLIKKKENKNANCYQGHPCFKNNGIVSVRVDSREGVDCLFCYIRLTRQFEQV</sequence>
<proteinExistence type="predicted"/>
<dbReference type="EMBL" id="HBUE01149398">
    <property type="protein sequence ID" value="CAG6504343.1"/>
    <property type="molecule type" value="Transcribed_RNA"/>
</dbReference>
<evidence type="ECO:0000313" key="1">
    <source>
        <dbReference type="EMBL" id="CAG6504343.1"/>
    </source>
</evidence>
<name>A0A8D8GEN7_CULPI</name>
<reference evidence="1" key="1">
    <citation type="submission" date="2021-05" db="EMBL/GenBank/DDBJ databases">
        <authorList>
            <person name="Alioto T."/>
            <person name="Alioto T."/>
            <person name="Gomez Garrido J."/>
        </authorList>
    </citation>
    <scope>NUCLEOTIDE SEQUENCE</scope>
</reference>
<accession>A0A8D8GEN7</accession>